<dbReference type="EMBL" id="CZDF01000157">
    <property type="protein sequence ID" value="CUR33430.1"/>
    <property type="molecule type" value="Genomic_DNA"/>
</dbReference>
<evidence type="ECO:0000313" key="2">
    <source>
        <dbReference type="Proteomes" id="UP000184315"/>
    </source>
</evidence>
<reference evidence="2" key="1">
    <citation type="submission" date="2015-10" db="EMBL/GenBank/DDBJ databases">
        <authorList>
            <person name="Regsiter A."/>
            <person name="william w."/>
        </authorList>
    </citation>
    <scope>NUCLEOTIDE SEQUENCE [LARGE SCALE GENOMIC DNA]</scope>
</reference>
<proteinExistence type="predicted"/>
<sequence length="430" mass="49944">MNNNLVNSLHRATALEEQTIYDHLLSRVEIDEPYQLIERLNLLFIEGSGYPDVEISRALNKLVISKLEAQDFNHILNRCCYILINRWHTSPQRKAAINKLIQLFDDSIPKIRKVYSYSKTVRQLGDLVYEFTKSDQYLALKRFAAVINQPTELDYKAQSSEPLRILIPRYPYLYKHCLLSEDSSYEHQQMIQQIQAQKQRKFELDLSQYAAHQIRLATIARRTSVEEAKKFASPIPNPTLLNNRELFVALKQFVGKVEGSQSYRDLAQNFIAQTQPNQSFRSFKESLYEYITPTSIDSSYIRNQFNDKLYKLLQNTIPHSDDEKFSEFLLLRTCNQMLNFLVVESPQKPNHFVFIDLIANVGPTMTVGLLLKIVLICRKVKPYLEKRFAILFNHYESCSQDGVLWLVKVLENLNVALSANFGGVDLSFIQ</sequence>
<dbReference type="STRING" id="671072.PL9214510099"/>
<name>A0A1J1LMK0_9CYAN</name>
<dbReference type="OrthoDB" id="580965at2"/>
<dbReference type="AlphaFoldDB" id="A0A1J1LMK0"/>
<dbReference type="Proteomes" id="UP000184315">
    <property type="component" value="Unassembled WGS sequence"/>
</dbReference>
<keyword evidence="2" id="KW-1185">Reference proteome</keyword>
<protein>
    <submittedName>
        <fullName evidence="1">Uncharacterized protein</fullName>
    </submittedName>
</protein>
<dbReference type="RefSeq" id="WP_072720020.1">
    <property type="nucleotide sequence ID" value="NZ_LN889802.1"/>
</dbReference>
<evidence type="ECO:0000313" key="1">
    <source>
        <dbReference type="EMBL" id="CUR33430.1"/>
    </source>
</evidence>
<organism evidence="1 2">
    <name type="scientific">Planktothrix tepida PCC 9214</name>
    <dbReference type="NCBI Taxonomy" id="671072"/>
    <lineage>
        <taxon>Bacteria</taxon>
        <taxon>Bacillati</taxon>
        <taxon>Cyanobacteriota</taxon>
        <taxon>Cyanophyceae</taxon>
        <taxon>Oscillatoriophycideae</taxon>
        <taxon>Oscillatoriales</taxon>
        <taxon>Microcoleaceae</taxon>
        <taxon>Planktothrix</taxon>
    </lineage>
</organism>
<accession>A0A1J1LMK0</accession>
<gene>
    <name evidence="1" type="ORF">PL9214510099</name>
</gene>